<comment type="caution">
    <text evidence="2">The sequence shown here is derived from an EMBL/GenBank/DDBJ whole genome shotgun (WGS) entry which is preliminary data.</text>
</comment>
<organism evidence="2 3">
    <name type="scientific">Thermosediminibacter litoriperuensis</name>
    <dbReference type="NCBI Taxonomy" id="291989"/>
    <lineage>
        <taxon>Bacteria</taxon>
        <taxon>Bacillati</taxon>
        <taxon>Bacillota</taxon>
        <taxon>Clostridia</taxon>
        <taxon>Thermosediminibacterales</taxon>
        <taxon>Thermosediminibacteraceae</taxon>
        <taxon>Thermosediminibacter</taxon>
    </lineage>
</organism>
<evidence type="ECO:0000313" key="3">
    <source>
        <dbReference type="Proteomes" id="UP000322294"/>
    </source>
</evidence>
<keyword evidence="2" id="KW-0548">Nucleotidyltransferase</keyword>
<dbReference type="GO" id="GO:0016779">
    <property type="term" value="F:nucleotidyltransferase activity"/>
    <property type="evidence" value="ECO:0007669"/>
    <property type="project" value="UniProtKB-KW"/>
</dbReference>
<dbReference type="Proteomes" id="UP000322294">
    <property type="component" value="Unassembled WGS sequence"/>
</dbReference>
<dbReference type="PANTHER" id="PTHR43777">
    <property type="entry name" value="MOLYBDENUM COFACTOR CYTIDYLYLTRANSFERASE"/>
    <property type="match status" value="1"/>
</dbReference>
<dbReference type="RefSeq" id="WP_148867598.1">
    <property type="nucleotide sequence ID" value="NZ_VNHO01000022.1"/>
</dbReference>
<evidence type="ECO:0000313" key="2">
    <source>
        <dbReference type="EMBL" id="TYP51592.1"/>
    </source>
</evidence>
<dbReference type="AlphaFoldDB" id="A0A5S5ALA4"/>
<gene>
    <name evidence="2" type="ORF">LZ11_01882</name>
</gene>
<dbReference type="Gene3D" id="3.90.550.10">
    <property type="entry name" value="Spore Coat Polysaccharide Biosynthesis Protein SpsA, Chain A"/>
    <property type="match status" value="1"/>
</dbReference>
<dbReference type="OrthoDB" id="9797742at2"/>
<keyword evidence="2" id="KW-0808">Transferase</keyword>
<sequence length="184" mass="20145">MNIYSIILAAGEGRRAGGNKLSKPIGGRPMLEWVLKSAVKARFAGVILVAGKEKDFCEKLGNMYGVTVLYNPDFKSGMSSSLKKGVSGLPAGCDGFAVMLGDMPFVKTETLNLLIREFEKWPYIVAPVFDGKRGHPPIISVEFRAKIMELSGDIGARNVIQNHIERVRLVDVEDEGVVKDIDTF</sequence>
<dbReference type="SUPFAM" id="SSF53448">
    <property type="entry name" value="Nucleotide-diphospho-sugar transferases"/>
    <property type="match status" value="1"/>
</dbReference>
<protein>
    <submittedName>
        <fullName evidence="2">Molybdenum cofactor cytidylyltransferase</fullName>
    </submittedName>
</protein>
<dbReference type="InterPro" id="IPR025877">
    <property type="entry name" value="MobA-like_NTP_Trfase"/>
</dbReference>
<feature type="domain" description="MobA-like NTP transferase" evidence="1">
    <location>
        <begin position="6"/>
        <end position="166"/>
    </location>
</feature>
<dbReference type="PANTHER" id="PTHR43777:SF1">
    <property type="entry name" value="MOLYBDENUM COFACTOR CYTIDYLYLTRANSFERASE"/>
    <property type="match status" value="1"/>
</dbReference>
<dbReference type="CDD" id="cd04182">
    <property type="entry name" value="GT_2_like_f"/>
    <property type="match status" value="1"/>
</dbReference>
<name>A0A5S5ALA4_9FIRM</name>
<accession>A0A5S5ALA4</accession>
<dbReference type="Pfam" id="PF12804">
    <property type="entry name" value="NTP_transf_3"/>
    <property type="match status" value="1"/>
</dbReference>
<dbReference type="InterPro" id="IPR029044">
    <property type="entry name" value="Nucleotide-diphossugar_trans"/>
</dbReference>
<dbReference type="EMBL" id="VNHO01000022">
    <property type="protein sequence ID" value="TYP51592.1"/>
    <property type="molecule type" value="Genomic_DNA"/>
</dbReference>
<keyword evidence="3" id="KW-1185">Reference proteome</keyword>
<proteinExistence type="predicted"/>
<evidence type="ECO:0000259" key="1">
    <source>
        <dbReference type="Pfam" id="PF12804"/>
    </source>
</evidence>
<reference evidence="2 3" key="1">
    <citation type="submission" date="2019-07" db="EMBL/GenBank/DDBJ databases">
        <title>Genomic Encyclopedia of Type Strains, Phase I: the one thousand microbial genomes (KMG-I) project.</title>
        <authorList>
            <person name="Kyrpides N."/>
        </authorList>
    </citation>
    <scope>NUCLEOTIDE SEQUENCE [LARGE SCALE GENOMIC DNA]</scope>
    <source>
        <strain evidence="2 3">DSM 16647</strain>
    </source>
</reference>